<dbReference type="RefSeq" id="WP_010476680.1">
    <property type="nucleotide sequence ID" value="NZ_CP095474.1"/>
</dbReference>
<gene>
    <name evidence="2" type="ORF">MW084_02195</name>
</gene>
<organism evidence="2 3">
    <name type="scientific">Streptomyces sudanensis</name>
    <dbReference type="NCBI Taxonomy" id="436397"/>
    <lineage>
        <taxon>Bacteria</taxon>
        <taxon>Bacillati</taxon>
        <taxon>Actinomycetota</taxon>
        <taxon>Actinomycetes</taxon>
        <taxon>Kitasatosporales</taxon>
        <taxon>Streptomycetaceae</taxon>
        <taxon>Streptomyces</taxon>
    </lineage>
</organism>
<keyword evidence="1" id="KW-0812">Transmembrane</keyword>
<dbReference type="Proteomes" id="UP001056383">
    <property type="component" value="Chromosome"/>
</dbReference>
<dbReference type="EMBL" id="CP095474">
    <property type="protein sequence ID" value="URN14933.1"/>
    <property type="molecule type" value="Genomic_DNA"/>
</dbReference>
<keyword evidence="1" id="KW-1133">Transmembrane helix</keyword>
<protein>
    <submittedName>
        <fullName evidence="2">ABC transporter permease subunit</fullName>
    </submittedName>
</protein>
<evidence type="ECO:0000313" key="3">
    <source>
        <dbReference type="Proteomes" id="UP001056383"/>
    </source>
</evidence>
<feature type="transmembrane region" description="Helical" evidence="1">
    <location>
        <begin position="247"/>
        <end position="266"/>
    </location>
</feature>
<dbReference type="PANTHER" id="PTHR37305">
    <property type="entry name" value="INTEGRAL MEMBRANE PROTEIN-RELATED"/>
    <property type="match status" value="1"/>
</dbReference>
<feature type="transmembrane region" description="Helical" evidence="1">
    <location>
        <begin position="189"/>
        <end position="208"/>
    </location>
</feature>
<name>A0ABY4TAG4_9ACTN</name>
<keyword evidence="3" id="KW-1185">Reference proteome</keyword>
<evidence type="ECO:0000256" key="1">
    <source>
        <dbReference type="SAM" id="Phobius"/>
    </source>
</evidence>
<feature type="transmembrane region" description="Helical" evidence="1">
    <location>
        <begin position="69"/>
        <end position="93"/>
    </location>
</feature>
<feature type="transmembrane region" description="Helical" evidence="1">
    <location>
        <begin position="160"/>
        <end position="182"/>
    </location>
</feature>
<keyword evidence="1" id="KW-0472">Membrane</keyword>
<accession>A0ABY4TAG4</accession>
<sequence>MTTTPYTSPIPVRRAHLGDAVASEWTKMRSLRSTVWTLGVMVALVAGLGVVLAFVVGEPLAGEQRGEGAVLLLSLPGTLLATVCVITLGALTITSEFGTGLIRTTLTACPSRGRVLTAKALVFSGLVFTTTTLVAALTTAAQCAILGTTDGATADQWARATVGVGLFMACLGLLSLAVGALLRHSAGSITTVIGLVLLPYVLMIGLYAEELEGLRNALVEYSLPVLLGTLYTGDPTGGMSGPSGWEALWIMAGLAAAALGGAYAAFGRRDA</sequence>
<proteinExistence type="predicted"/>
<reference evidence="2" key="1">
    <citation type="submission" date="2022-04" db="EMBL/GenBank/DDBJ databases">
        <title>Systematic whole-genome sequencing reveals an unexpected diversity among actinomycetoma pathogens and provides insights into their antibacterial susceptibilities.</title>
        <authorList>
            <person name="Watson A.K."/>
            <person name="Kepplinger B."/>
            <person name="Bakhiet S.M."/>
            <person name="Mhmoud N.A."/>
            <person name="Chapman J."/>
            <person name="Allenby N."/>
            <person name="Mickiewicz K."/>
            <person name="Goodfellow M."/>
            <person name="Fahal A.H."/>
            <person name="Errington J."/>
        </authorList>
    </citation>
    <scope>NUCLEOTIDE SEQUENCE</scope>
    <source>
        <strain evidence="2">SD 504</strain>
    </source>
</reference>
<feature type="transmembrane region" description="Helical" evidence="1">
    <location>
        <begin position="35"/>
        <end position="57"/>
    </location>
</feature>
<dbReference type="PANTHER" id="PTHR37305:SF1">
    <property type="entry name" value="MEMBRANE PROTEIN"/>
    <property type="match status" value="1"/>
</dbReference>
<feature type="transmembrane region" description="Helical" evidence="1">
    <location>
        <begin position="120"/>
        <end position="148"/>
    </location>
</feature>
<evidence type="ECO:0000313" key="2">
    <source>
        <dbReference type="EMBL" id="URN14933.1"/>
    </source>
</evidence>